<sequence length="78" mass="8645">MVTHVRFLSFLSCSTRSSHICTNPTPITSPKPSIMEDFQAGEGMYEVESNNLTEIKIQIGIVALASAFRYCCAVIYKP</sequence>
<proteinExistence type="predicted"/>
<protein>
    <submittedName>
        <fullName evidence="1">Uncharacterized protein</fullName>
    </submittedName>
</protein>
<organism evidence="1 2">
    <name type="scientific">Cercophora scortea</name>
    <dbReference type="NCBI Taxonomy" id="314031"/>
    <lineage>
        <taxon>Eukaryota</taxon>
        <taxon>Fungi</taxon>
        <taxon>Dikarya</taxon>
        <taxon>Ascomycota</taxon>
        <taxon>Pezizomycotina</taxon>
        <taxon>Sordariomycetes</taxon>
        <taxon>Sordariomycetidae</taxon>
        <taxon>Sordariales</taxon>
        <taxon>Lasiosphaeriaceae</taxon>
        <taxon>Cercophora</taxon>
    </lineage>
</organism>
<reference evidence="1" key="1">
    <citation type="journal article" date="2023" name="Mol. Phylogenet. Evol.">
        <title>Genome-scale phylogeny and comparative genomics of the fungal order Sordariales.</title>
        <authorList>
            <person name="Hensen N."/>
            <person name="Bonometti L."/>
            <person name="Westerberg I."/>
            <person name="Brannstrom I.O."/>
            <person name="Guillou S."/>
            <person name="Cros-Aarteil S."/>
            <person name="Calhoun S."/>
            <person name="Haridas S."/>
            <person name="Kuo A."/>
            <person name="Mondo S."/>
            <person name="Pangilinan J."/>
            <person name="Riley R."/>
            <person name="LaButti K."/>
            <person name="Andreopoulos B."/>
            <person name="Lipzen A."/>
            <person name="Chen C."/>
            <person name="Yan M."/>
            <person name="Daum C."/>
            <person name="Ng V."/>
            <person name="Clum A."/>
            <person name="Steindorff A."/>
            <person name="Ohm R.A."/>
            <person name="Martin F."/>
            <person name="Silar P."/>
            <person name="Natvig D.O."/>
            <person name="Lalanne C."/>
            <person name="Gautier V."/>
            <person name="Ament-Velasquez S.L."/>
            <person name="Kruys A."/>
            <person name="Hutchinson M.I."/>
            <person name="Powell A.J."/>
            <person name="Barry K."/>
            <person name="Miller A.N."/>
            <person name="Grigoriev I.V."/>
            <person name="Debuchy R."/>
            <person name="Gladieux P."/>
            <person name="Hiltunen Thoren M."/>
            <person name="Johannesson H."/>
        </authorList>
    </citation>
    <scope>NUCLEOTIDE SEQUENCE</scope>
    <source>
        <strain evidence="1">SMH4131-1</strain>
    </source>
</reference>
<gene>
    <name evidence="1" type="ORF">B0T19DRAFT_219403</name>
</gene>
<evidence type="ECO:0000313" key="1">
    <source>
        <dbReference type="EMBL" id="KAK3324009.1"/>
    </source>
</evidence>
<keyword evidence="2" id="KW-1185">Reference proteome</keyword>
<reference evidence="1" key="2">
    <citation type="submission" date="2023-06" db="EMBL/GenBank/DDBJ databases">
        <authorList>
            <consortium name="Lawrence Berkeley National Laboratory"/>
            <person name="Haridas S."/>
            <person name="Hensen N."/>
            <person name="Bonometti L."/>
            <person name="Westerberg I."/>
            <person name="Brannstrom I.O."/>
            <person name="Guillou S."/>
            <person name="Cros-Aarteil S."/>
            <person name="Calhoun S."/>
            <person name="Kuo A."/>
            <person name="Mondo S."/>
            <person name="Pangilinan J."/>
            <person name="Riley R."/>
            <person name="Labutti K."/>
            <person name="Andreopoulos B."/>
            <person name="Lipzen A."/>
            <person name="Chen C."/>
            <person name="Yanf M."/>
            <person name="Daum C."/>
            <person name="Ng V."/>
            <person name="Clum A."/>
            <person name="Steindorff A."/>
            <person name="Ohm R."/>
            <person name="Martin F."/>
            <person name="Silar P."/>
            <person name="Natvig D."/>
            <person name="Lalanne C."/>
            <person name="Gautier V."/>
            <person name="Ament-Velasquez S.L."/>
            <person name="Kruys A."/>
            <person name="Hutchinson M.I."/>
            <person name="Powell A.J."/>
            <person name="Barry K."/>
            <person name="Miller A.N."/>
            <person name="Grigoriev I.V."/>
            <person name="Debuchy R."/>
            <person name="Gladieux P."/>
            <person name="Thoren M.H."/>
            <person name="Johannesson H."/>
        </authorList>
    </citation>
    <scope>NUCLEOTIDE SEQUENCE</scope>
    <source>
        <strain evidence="1">SMH4131-1</strain>
    </source>
</reference>
<comment type="caution">
    <text evidence="1">The sequence shown here is derived from an EMBL/GenBank/DDBJ whole genome shotgun (WGS) entry which is preliminary data.</text>
</comment>
<evidence type="ECO:0000313" key="2">
    <source>
        <dbReference type="Proteomes" id="UP001286456"/>
    </source>
</evidence>
<dbReference type="EMBL" id="JAUEPO010000004">
    <property type="protein sequence ID" value="KAK3324009.1"/>
    <property type="molecule type" value="Genomic_DNA"/>
</dbReference>
<dbReference type="AlphaFoldDB" id="A0AAE0IF66"/>
<accession>A0AAE0IF66</accession>
<dbReference type="Proteomes" id="UP001286456">
    <property type="component" value="Unassembled WGS sequence"/>
</dbReference>
<name>A0AAE0IF66_9PEZI</name>